<keyword evidence="1" id="KW-0812">Transmembrane</keyword>
<name>A0A382XBK1_9ZZZZ</name>
<evidence type="ECO:0000256" key="1">
    <source>
        <dbReference type="SAM" id="Phobius"/>
    </source>
</evidence>
<proteinExistence type="predicted"/>
<keyword evidence="1" id="KW-0472">Membrane</keyword>
<keyword evidence="1" id="KW-1133">Transmembrane helix</keyword>
<sequence>MMTRYVEEDLPPKKIMSVIRIPLMGVLFLVCWMMLWLIGCSLETKLLKQLNVI</sequence>
<protein>
    <submittedName>
        <fullName evidence="2">Uncharacterized protein</fullName>
    </submittedName>
</protein>
<dbReference type="EMBL" id="UINC01166177">
    <property type="protein sequence ID" value="SVD67985.1"/>
    <property type="molecule type" value="Genomic_DNA"/>
</dbReference>
<organism evidence="2">
    <name type="scientific">marine metagenome</name>
    <dbReference type="NCBI Taxonomy" id="408172"/>
    <lineage>
        <taxon>unclassified sequences</taxon>
        <taxon>metagenomes</taxon>
        <taxon>ecological metagenomes</taxon>
    </lineage>
</organism>
<dbReference type="AlphaFoldDB" id="A0A382XBK1"/>
<reference evidence="2" key="1">
    <citation type="submission" date="2018-05" db="EMBL/GenBank/DDBJ databases">
        <authorList>
            <person name="Lanie J.A."/>
            <person name="Ng W.-L."/>
            <person name="Kazmierczak K.M."/>
            <person name="Andrzejewski T.M."/>
            <person name="Davidsen T.M."/>
            <person name="Wayne K.J."/>
            <person name="Tettelin H."/>
            <person name="Glass J.I."/>
            <person name="Rusch D."/>
            <person name="Podicherti R."/>
            <person name="Tsui H.-C.T."/>
            <person name="Winkler M.E."/>
        </authorList>
    </citation>
    <scope>NUCLEOTIDE SEQUENCE</scope>
</reference>
<evidence type="ECO:0000313" key="2">
    <source>
        <dbReference type="EMBL" id="SVD67985.1"/>
    </source>
</evidence>
<gene>
    <name evidence="2" type="ORF">METZ01_LOCUS420839</name>
</gene>
<feature type="transmembrane region" description="Helical" evidence="1">
    <location>
        <begin position="21"/>
        <end position="39"/>
    </location>
</feature>
<accession>A0A382XBK1</accession>